<organism evidence="2 3">
    <name type="scientific">Naematelia encephala</name>
    <dbReference type="NCBI Taxonomy" id="71784"/>
    <lineage>
        <taxon>Eukaryota</taxon>
        <taxon>Fungi</taxon>
        <taxon>Dikarya</taxon>
        <taxon>Basidiomycota</taxon>
        <taxon>Agaricomycotina</taxon>
        <taxon>Tremellomycetes</taxon>
        <taxon>Tremellales</taxon>
        <taxon>Naemateliaceae</taxon>
        <taxon>Naematelia</taxon>
    </lineage>
</organism>
<name>A0A1Y2BM24_9TREE</name>
<protein>
    <submittedName>
        <fullName evidence="2">Uncharacterized protein</fullName>
    </submittedName>
</protein>
<dbReference type="Proteomes" id="UP000193986">
    <property type="component" value="Unassembled WGS sequence"/>
</dbReference>
<keyword evidence="3" id="KW-1185">Reference proteome</keyword>
<accession>A0A1Y2BM24</accession>
<sequence>MASVWDITSSSVVLLIFLGAVYGITRLSRTLTTSSQTTRQSLGAKGVSYENGRVSIKTDRAAPSREEYIASTQRAFEKGAKTMSLHPEAFRTGPSKSASPEPPTVSAVESTDKKGFRRTKKLA</sequence>
<proteinExistence type="predicted"/>
<feature type="region of interest" description="Disordered" evidence="1">
    <location>
        <begin position="83"/>
        <end position="123"/>
    </location>
</feature>
<dbReference type="InParanoid" id="A0A1Y2BM24"/>
<evidence type="ECO:0000313" key="2">
    <source>
        <dbReference type="EMBL" id="ORY35720.1"/>
    </source>
</evidence>
<reference evidence="2 3" key="1">
    <citation type="submission" date="2016-07" db="EMBL/GenBank/DDBJ databases">
        <title>Pervasive Adenine N6-methylation of Active Genes in Fungi.</title>
        <authorList>
            <consortium name="DOE Joint Genome Institute"/>
            <person name="Mondo S.J."/>
            <person name="Dannebaum R.O."/>
            <person name="Kuo R.C."/>
            <person name="Labutti K."/>
            <person name="Haridas S."/>
            <person name="Kuo A."/>
            <person name="Salamov A."/>
            <person name="Ahrendt S.R."/>
            <person name="Lipzen A."/>
            <person name="Sullivan W."/>
            <person name="Andreopoulos W.B."/>
            <person name="Clum A."/>
            <person name="Lindquist E."/>
            <person name="Daum C."/>
            <person name="Ramamoorthy G.K."/>
            <person name="Gryganskyi A."/>
            <person name="Culley D."/>
            <person name="Magnuson J.K."/>
            <person name="James T.Y."/>
            <person name="O'Malley M.A."/>
            <person name="Stajich J.E."/>
            <person name="Spatafora J.W."/>
            <person name="Visel A."/>
            <person name="Grigoriev I.V."/>
        </authorList>
    </citation>
    <scope>NUCLEOTIDE SEQUENCE [LARGE SCALE GENOMIC DNA]</scope>
    <source>
        <strain evidence="2 3">68-887.2</strain>
    </source>
</reference>
<comment type="caution">
    <text evidence="2">The sequence shown here is derived from an EMBL/GenBank/DDBJ whole genome shotgun (WGS) entry which is preliminary data.</text>
</comment>
<evidence type="ECO:0000313" key="3">
    <source>
        <dbReference type="Proteomes" id="UP000193986"/>
    </source>
</evidence>
<gene>
    <name evidence="2" type="ORF">BCR39DRAFT_511734</name>
</gene>
<evidence type="ECO:0000256" key="1">
    <source>
        <dbReference type="SAM" id="MobiDB-lite"/>
    </source>
</evidence>
<dbReference type="AlphaFoldDB" id="A0A1Y2BM24"/>
<dbReference type="OrthoDB" id="2505950at2759"/>
<dbReference type="EMBL" id="MCFC01000001">
    <property type="protein sequence ID" value="ORY35720.1"/>
    <property type="molecule type" value="Genomic_DNA"/>
</dbReference>